<feature type="region of interest" description="Disordered" evidence="1">
    <location>
        <begin position="1"/>
        <end position="32"/>
    </location>
</feature>
<evidence type="ECO:0000256" key="1">
    <source>
        <dbReference type="SAM" id="MobiDB-lite"/>
    </source>
</evidence>
<dbReference type="Proteomes" id="UP001066276">
    <property type="component" value="Chromosome 6"/>
</dbReference>
<evidence type="ECO:0000313" key="3">
    <source>
        <dbReference type="Proteomes" id="UP001066276"/>
    </source>
</evidence>
<gene>
    <name evidence="2" type="ORF">NDU88_006756</name>
</gene>
<evidence type="ECO:0000313" key="2">
    <source>
        <dbReference type="EMBL" id="KAJ1140403.1"/>
    </source>
</evidence>
<dbReference type="AlphaFoldDB" id="A0AAV7QPI5"/>
<protein>
    <submittedName>
        <fullName evidence="2">Uncharacterized protein</fullName>
    </submittedName>
</protein>
<organism evidence="2 3">
    <name type="scientific">Pleurodeles waltl</name>
    <name type="common">Iberian ribbed newt</name>
    <dbReference type="NCBI Taxonomy" id="8319"/>
    <lineage>
        <taxon>Eukaryota</taxon>
        <taxon>Metazoa</taxon>
        <taxon>Chordata</taxon>
        <taxon>Craniata</taxon>
        <taxon>Vertebrata</taxon>
        <taxon>Euteleostomi</taxon>
        <taxon>Amphibia</taxon>
        <taxon>Batrachia</taxon>
        <taxon>Caudata</taxon>
        <taxon>Salamandroidea</taxon>
        <taxon>Salamandridae</taxon>
        <taxon>Pleurodelinae</taxon>
        <taxon>Pleurodeles</taxon>
    </lineage>
</organism>
<dbReference type="EMBL" id="JANPWB010000010">
    <property type="protein sequence ID" value="KAJ1140403.1"/>
    <property type="molecule type" value="Genomic_DNA"/>
</dbReference>
<proteinExistence type="predicted"/>
<reference evidence="2" key="1">
    <citation type="journal article" date="2022" name="bioRxiv">
        <title>Sequencing and chromosome-scale assembly of the giantPleurodeles waltlgenome.</title>
        <authorList>
            <person name="Brown T."/>
            <person name="Elewa A."/>
            <person name="Iarovenko S."/>
            <person name="Subramanian E."/>
            <person name="Araus A.J."/>
            <person name="Petzold A."/>
            <person name="Susuki M."/>
            <person name="Suzuki K.-i.T."/>
            <person name="Hayashi T."/>
            <person name="Toyoda A."/>
            <person name="Oliveira C."/>
            <person name="Osipova E."/>
            <person name="Leigh N.D."/>
            <person name="Simon A."/>
            <person name="Yun M.H."/>
        </authorList>
    </citation>
    <scope>NUCLEOTIDE SEQUENCE</scope>
    <source>
        <strain evidence="2">20211129_DDA</strain>
        <tissue evidence="2">Liver</tissue>
    </source>
</reference>
<keyword evidence="3" id="KW-1185">Reference proteome</keyword>
<name>A0AAV7QPI5_PLEWA</name>
<comment type="caution">
    <text evidence="2">The sequence shown here is derived from an EMBL/GenBank/DDBJ whole genome shotgun (WGS) entry which is preliminary data.</text>
</comment>
<sequence length="84" mass="8794">MGVSGLRSPPVNSAQARAPRPTPAECRSGRVQPPFPLGTSLQSLQGLLSCTAAQRRRIVSRPVCLSGAGGLVSPPATEQRLFSR</sequence>
<accession>A0AAV7QPI5</accession>